<dbReference type="SUPFAM" id="SSF57938">
    <property type="entry name" value="DnaJ/Hsp40 cysteine-rich domain"/>
    <property type="match status" value="1"/>
</dbReference>
<evidence type="ECO:0000313" key="3">
    <source>
        <dbReference type="Proteomes" id="UP000235803"/>
    </source>
</evidence>
<dbReference type="Proteomes" id="UP000235803">
    <property type="component" value="Unassembled WGS sequence"/>
</dbReference>
<dbReference type="AlphaFoldDB" id="A0A2N7U9P0"/>
<evidence type="ECO:0000256" key="1">
    <source>
        <dbReference type="SAM" id="MobiDB-lite"/>
    </source>
</evidence>
<dbReference type="Gene3D" id="6.20.20.10">
    <property type="match status" value="1"/>
</dbReference>
<feature type="region of interest" description="Disordered" evidence="1">
    <location>
        <begin position="1"/>
        <end position="26"/>
    </location>
</feature>
<keyword evidence="3" id="KW-1185">Reference proteome</keyword>
<evidence type="ECO:0008006" key="4">
    <source>
        <dbReference type="Google" id="ProtNLM"/>
    </source>
</evidence>
<dbReference type="RefSeq" id="WP_102652086.1">
    <property type="nucleotide sequence ID" value="NZ_PNRF01000009.1"/>
</dbReference>
<evidence type="ECO:0000313" key="2">
    <source>
        <dbReference type="EMBL" id="PMR77144.1"/>
    </source>
</evidence>
<name>A0A2N7U9P0_9GAMM</name>
<comment type="caution">
    <text evidence="2">The sequence shown here is derived from an EMBL/GenBank/DDBJ whole genome shotgun (WGS) entry which is preliminary data.</text>
</comment>
<dbReference type="InterPro" id="IPR036410">
    <property type="entry name" value="HSP_DnaJ_Cys-rich_dom_sf"/>
</dbReference>
<proteinExistence type="predicted"/>
<organism evidence="2 3">
    <name type="scientific">Billgrantia endophytica</name>
    <dbReference type="NCBI Taxonomy" id="2033802"/>
    <lineage>
        <taxon>Bacteria</taxon>
        <taxon>Pseudomonadati</taxon>
        <taxon>Pseudomonadota</taxon>
        <taxon>Gammaproteobacteria</taxon>
        <taxon>Oceanospirillales</taxon>
        <taxon>Halomonadaceae</taxon>
        <taxon>Billgrantia</taxon>
    </lineage>
</organism>
<reference evidence="2 3" key="1">
    <citation type="submission" date="2018-01" db="EMBL/GenBank/DDBJ databases">
        <title>Halomonas endophytica sp. nov., isolated from storage liquid in the stems of Populus euphratica.</title>
        <authorList>
            <person name="Chen C."/>
        </authorList>
    </citation>
    <scope>NUCLEOTIDE SEQUENCE [LARGE SCALE GENOMIC DNA]</scope>
    <source>
        <strain evidence="2 3">MC28</strain>
    </source>
</reference>
<gene>
    <name evidence="2" type="ORF">C1H69_03675</name>
</gene>
<protein>
    <recommendedName>
        <fullName evidence="4">Molecular chaperone DnaJ</fullName>
    </recommendedName>
</protein>
<sequence length="59" mass="5919">MTKKPDTTRPEQPGDQAPPGTPGTGQNVCRACQGSGRIEGEECPDCGGTGYVIEGIGGG</sequence>
<dbReference type="EMBL" id="PNRF01000009">
    <property type="protein sequence ID" value="PMR77144.1"/>
    <property type="molecule type" value="Genomic_DNA"/>
</dbReference>
<accession>A0A2N7U9P0</accession>
<dbReference type="OrthoDB" id="7307073at2"/>